<name>A0ABQ5EIG1_9ASTR</name>
<reference evidence="1" key="2">
    <citation type="submission" date="2022-01" db="EMBL/GenBank/DDBJ databases">
        <authorList>
            <person name="Yamashiro T."/>
            <person name="Shiraishi A."/>
            <person name="Satake H."/>
            <person name="Nakayama K."/>
        </authorList>
    </citation>
    <scope>NUCLEOTIDE SEQUENCE</scope>
</reference>
<keyword evidence="2" id="KW-1185">Reference proteome</keyword>
<comment type="caution">
    <text evidence="1">The sequence shown here is derived from an EMBL/GenBank/DDBJ whole genome shotgun (WGS) entry which is preliminary data.</text>
</comment>
<dbReference type="Proteomes" id="UP001151760">
    <property type="component" value="Unassembled WGS sequence"/>
</dbReference>
<evidence type="ECO:0000313" key="2">
    <source>
        <dbReference type="Proteomes" id="UP001151760"/>
    </source>
</evidence>
<dbReference type="EMBL" id="BQNB010016334">
    <property type="protein sequence ID" value="GJT50588.1"/>
    <property type="molecule type" value="Genomic_DNA"/>
</dbReference>
<sequence length="150" mass="17375">MTTPITTKATNSQMHNNIMEAGSRDRPTMLAMGRYAQWQSRFMRYVDTKPNGEALKKCILQGPYKLSNLIIPEAEAIHLILTRIRDDIYSNVDAWKTTHDMWIAIERLQQVATMQVNVQFLQQLQPEWSRFVTVIKQTVDVGIKRLLDVV</sequence>
<accession>A0ABQ5EIG1</accession>
<gene>
    <name evidence="1" type="ORF">Tco_0976745</name>
</gene>
<reference evidence="1" key="1">
    <citation type="journal article" date="2022" name="Int. J. Mol. Sci.">
        <title>Draft Genome of Tanacetum Coccineum: Genomic Comparison of Closely Related Tanacetum-Family Plants.</title>
        <authorList>
            <person name="Yamashiro T."/>
            <person name="Shiraishi A."/>
            <person name="Nakayama K."/>
            <person name="Satake H."/>
        </authorList>
    </citation>
    <scope>NUCLEOTIDE SEQUENCE</scope>
</reference>
<evidence type="ECO:0000313" key="1">
    <source>
        <dbReference type="EMBL" id="GJT50588.1"/>
    </source>
</evidence>
<proteinExistence type="predicted"/>
<organism evidence="1 2">
    <name type="scientific">Tanacetum coccineum</name>
    <dbReference type="NCBI Taxonomy" id="301880"/>
    <lineage>
        <taxon>Eukaryota</taxon>
        <taxon>Viridiplantae</taxon>
        <taxon>Streptophyta</taxon>
        <taxon>Embryophyta</taxon>
        <taxon>Tracheophyta</taxon>
        <taxon>Spermatophyta</taxon>
        <taxon>Magnoliopsida</taxon>
        <taxon>eudicotyledons</taxon>
        <taxon>Gunneridae</taxon>
        <taxon>Pentapetalae</taxon>
        <taxon>asterids</taxon>
        <taxon>campanulids</taxon>
        <taxon>Asterales</taxon>
        <taxon>Asteraceae</taxon>
        <taxon>Asteroideae</taxon>
        <taxon>Anthemideae</taxon>
        <taxon>Anthemidinae</taxon>
        <taxon>Tanacetum</taxon>
    </lineage>
</organism>
<protein>
    <submittedName>
        <fullName evidence="1">Uncharacterized protein</fullName>
    </submittedName>
</protein>